<keyword evidence="4 6" id="KW-0289">Folate biosynthesis</keyword>
<dbReference type="PANTHER" id="PTHR42844:SF1">
    <property type="entry name" value="DIHYDRONEOPTERIN ALDOLASE 1-RELATED"/>
    <property type="match status" value="1"/>
</dbReference>
<organism evidence="8 9">
    <name type="scientific">Thiomicrorhabdus heinhorstiae</name>
    <dbReference type="NCBI Taxonomy" id="2748010"/>
    <lineage>
        <taxon>Bacteria</taxon>
        <taxon>Pseudomonadati</taxon>
        <taxon>Pseudomonadota</taxon>
        <taxon>Gammaproteobacteria</taxon>
        <taxon>Thiotrichales</taxon>
        <taxon>Piscirickettsiaceae</taxon>
        <taxon>Thiomicrorhabdus</taxon>
    </lineage>
</organism>
<dbReference type="InterPro" id="IPR006157">
    <property type="entry name" value="FolB_dom"/>
</dbReference>
<evidence type="ECO:0000256" key="5">
    <source>
        <dbReference type="ARBA" id="ARBA00023239"/>
    </source>
</evidence>
<proteinExistence type="inferred from homology"/>
<protein>
    <recommendedName>
        <fullName evidence="6">7,8-dihydroneopterin aldolase</fullName>
        <ecNumber evidence="6">4.1.2.25</ecNumber>
    </recommendedName>
</protein>
<dbReference type="InterPro" id="IPR006156">
    <property type="entry name" value="Dihydroneopterin_aldolase"/>
</dbReference>
<dbReference type="SUPFAM" id="SSF55620">
    <property type="entry name" value="Tetrahydrobiopterin biosynthesis enzymes-like"/>
    <property type="match status" value="1"/>
</dbReference>
<evidence type="ECO:0000256" key="1">
    <source>
        <dbReference type="ARBA" id="ARBA00001353"/>
    </source>
</evidence>
<reference evidence="8 9" key="2">
    <citation type="submission" date="2020-11" db="EMBL/GenBank/DDBJ databases">
        <title>Sulfur oxidizing isolate from Hospital Hole Sinkhole.</title>
        <authorList>
            <person name="Scott K.M."/>
        </authorList>
    </citation>
    <scope>NUCLEOTIDE SEQUENCE [LARGE SCALE GENOMIC DNA]</scope>
    <source>
        <strain evidence="8 9">HH1</strain>
    </source>
</reference>
<comment type="function">
    <text evidence="6">Catalyzes the conversion of 7,8-dihydroneopterin to 6-hydroxymethyl-7,8-dihydropterin.</text>
</comment>
<evidence type="ECO:0000256" key="6">
    <source>
        <dbReference type="RuleBase" id="RU362079"/>
    </source>
</evidence>
<dbReference type="SMART" id="SM00905">
    <property type="entry name" value="FolB"/>
    <property type="match status" value="1"/>
</dbReference>
<dbReference type="Gene3D" id="3.30.1130.10">
    <property type="match status" value="1"/>
</dbReference>
<comment type="catalytic activity">
    <reaction evidence="1 6">
        <text>7,8-dihydroneopterin = 6-hydroxymethyl-7,8-dihydropterin + glycolaldehyde</text>
        <dbReference type="Rhea" id="RHEA:10540"/>
        <dbReference type="ChEBI" id="CHEBI:17001"/>
        <dbReference type="ChEBI" id="CHEBI:17071"/>
        <dbReference type="ChEBI" id="CHEBI:44841"/>
        <dbReference type="EC" id="4.1.2.25"/>
    </reaction>
</comment>
<dbReference type="InterPro" id="IPR043133">
    <property type="entry name" value="GTP-CH-I_C/QueF"/>
</dbReference>
<gene>
    <name evidence="8" type="primary">folB</name>
    <name evidence="8" type="ORF">H8792_005690</name>
</gene>
<evidence type="ECO:0000256" key="2">
    <source>
        <dbReference type="ARBA" id="ARBA00005013"/>
    </source>
</evidence>
<dbReference type="Proteomes" id="UP001193680">
    <property type="component" value="Unassembled WGS sequence"/>
</dbReference>
<dbReference type="EC" id="4.1.2.25" evidence="6"/>
<accession>A0ABS0BXM6</accession>
<keyword evidence="5 6" id="KW-0456">Lyase</keyword>
<evidence type="ECO:0000259" key="7">
    <source>
        <dbReference type="SMART" id="SM00905"/>
    </source>
</evidence>
<dbReference type="PANTHER" id="PTHR42844">
    <property type="entry name" value="DIHYDRONEOPTERIN ALDOLASE 1-RELATED"/>
    <property type="match status" value="1"/>
</dbReference>
<dbReference type="EMBL" id="JACBGI020000007">
    <property type="protein sequence ID" value="MBF6057830.1"/>
    <property type="molecule type" value="Genomic_DNA"/>
</dbReference>
<dbReference type="NCBIfam" id="TIGR00525">
    <property type="entry name" value="folB"/>
    <property type="match status" value="1"/>
</dbReference>
<comment type="caution">
    <text evidence="8">The sequence shown here is derived from an EMBL/GenBank/DDBJ whole genome shotgun (WGS) entry which is preliminary data.</text>
</comment>
<keyword evidence="9" id="KW-1185">Reference proteome</keyword>
<sequence>MPTDLDIIYIENLKTEAIIGIYDWEREQTQPLNFDVEMGVKIKNAADSDHIDDTVSYKEVADQIGELVTNSRVELLETLCENICAFLFEQHPLIETIQLKVGKPLAVEKADTVGLKLFRHRT</sequence>
<dbReference type="CDD" id="cd00534">
    <property type="entry name" value="DHNA_DHNTPE"/>
    <property type="match status" value="1"/>
</dbReference>
<dbReference type="GO" id="GO:0004150">
    <property type="term" value="F:dihydroneopterin aldolase activity"/>
    <property type="evidence" value="ECO:0007669"/>
    <property type="project" value="UniProtKB-EC"/>
</dbReference>
<evidence type="ECO:0000313" key="9">
    <source>
        <dbReference type="Proteomes" id="UP001193680"/>
    </source>
</evidence>
<dbReference type="RefSeq" id="WP_185977973.1">
    <property type="nucleotide sequence ID" value="NZ_JACBGI020000007.1"/>
</dbReference>
<feature type="domain" description="Dihydroneopterin aldolase/epimerase" evidence="7">
    <location>
        <begin position="8"/>
        <end position="119"/>
    </location>
</feature>
<comment type="similarity">
    <text evidence="3 6">Belongs to the DHNA family.</text>
</comment>
<dbReference type="NCBIfam" id="TIGR00526">
    <property type="entry name" value="folB_dom"/>
    <property type="match status" value="1"/>
</dbReference>
<evidence type="ECO:0000256" key="3">
    <source>
        <dbReference type="ARBA" id="ARBA00005708"/>
    </source>
</evidence>
<comment type="pathway">
    <text evidence="2 6">Cofactor biosynthesis; tetrahydrofolate biosynthesis; 2-amino-4-hydroxy-6-hydroxymethyl-7,8-dihydropteridine diphosphate from 7,8-dihydroneopterin triphosphate: step 3/4.</text>
</comment>
<dbReference type="Pfam" id="PF02152">
    <property type="entry name" value="FolB"/>
    <property type="match status" value="1"/>
</dbReference>
<reference evidence="8 9" key="1">
    <citation type="submission" date="2020-06" db="EMBL/GenBank/DDBJ databases">
        <authorList>
            <person name="Scott K."/>
        </authorList>
    </citation>
    <scope>NUCLEOTIDE SEQUENCE [LARGE SCALE GENOMIC DNA]</scope>
    <source>
        <strain evidence="8 9">HH1</strain>
    </source>
</reference>
<evidence type="ECO:0000313" key="8">
    <source>
        <dbReference type="EMBL" id="MBF6057830.1"/>
    </source>
</evidence>
<name>A0ABS0BXM6_9GAMM</name>
<evidence type="ECO:0000256" key="4">
    <source>
        <dbReference type="ARBA" id="ARBA00022909"/>
    </source>
</evidence>